<name>A0A081NJS6_9GAMM</name>
<dbReference type="AlphaFoldDB" id="A0A081NJS6"/>
<comment type="caution">
    <text evidence="1">The sequence shown here is derived from an EMBL/GenBank/DDBJ whole genome shotgun (WGS) entry which is preliminary data.</text>
</comment>
<organism evidence="1 2">
    <name type="scientific">Endozoicomonas numazuensis</name>
    <dbReference type="NCBI Taxonomy" id="1137799"/>
    <lineage>
        <taxon>Bacteria</taxon>
        <taxon>Pseudomonadati</taxon>
        <taxon>Pseudomonadota</taxon>
        <taxon>Gammaproteobacteria</taxon>
        <taxon>Oceanospirillales</taxon>
        <taxon>Endozoicomonadaceae</taxon>
        <taxon>Endozoicomonas</taxon>
    </lineage>
</organism>
<accession>A0A081NJS6</accession>
<sequence>MESRQPNHCSGQGHLTSAGKRDASLCSPPLLQALCCIIKSGVNLNISEWKSKTLQDLTLMELAYAHLGKASFYQLRDGCLKSILPITLKEINHSKHMEYSKNFVPVAGAFAVIEQVGFCYSRTDIPKHSNNKASPLLKSLYYFAGYPEASMDMKALYALRNSFLHNASLMSIATHSNKPSFYFQFDRHIDEVVQYSNTQWDGNIETFNPEMTTLINPEKIIDLASIVVDSALDCIANEFLQVSLKGGEKELYYRFLKHFN</sequence>
<protein>
    <submittedName>
        <fullName evidence="1">Uncharacterized protein</fullName>
    </submittedName>
</protein>
<gene>
    <name evidence="1" type="ORF">GZ78_00855</name>
</gene>
<dbReference type="RefSeq" id="WP_034831996.1">
    <property type="nucleotide sequence ID" value="NZ_JOKH01000001.1"/>
</dbReference>
<dbReference type="eggNOG" id="ENOG502ZAPA">
    <property type="taxonomic scope" value="Bacteria"/>
</dbReference>
<evidence type="ECO:0000313" key="1">
    <source>
        <dbReference type="EMBL" id="KEQ18699.1"/>
    </source>
</evidence>
<reference evidence="1 2" key="1">
    <citation type="submission" date="2014-06" db="EMBL/GenBank/DDBJ databases">
        <title>Whole Genome Sequences of Three Symbiotic Endozoicomonas Bacteria.</title>
        <authorList>
            <person name="Neave M.J."/>
            <person name="Apprill A."/>
            <person name="Voolstra C.R."/>
        </authorList>
    </citation>
    <scope>NUCLEOTIDE SEQUENCE [LARGE SCALE GENOMIC DNA]</scope>
    <source>
        <strain evidence="1 2">DSM 25634</strain>
    </source>
</reference>
<dbReference type="EMBL" id="JOKH01000001">
    <property type="protein sequence ID" value="KEQ18699.1"/>
    <property type="molecule type" value="Genomic_DNA"/>
</dbReference>
<dbReference type="Proteomes" id="UP000028073">
    <property type="component" value="Unassembled WGS sequence"/>
</dbReference>
<proteinExistence type="predicted"/>
<dbReference type="STRING" id="1137799.GZ78_00855"/>
<evidence type="ECO:0000313" key="2">
    <source>
        <dbReference type="Proteomes" id="UP000028073"/>
    </source>
</evidence>
<keyword evidence="2" id="KW-1185">Reference proteome</keyword>